<dbReference type="EMBL" id="UINC01052524">
    <property type="protein sequence ID" value="SVB67953.1"/>
    <property type="molecule type" value="Genomic_DNA"/>
</dbReference>
<protein>
    <recommendedName>
        <fullName evidence="2">Zinc chelation protein SecC</fullName>
    </recommendedName>
</protein>
<reference evidence="1" key="1">
    <citation type="submission" date="2018-05" db="EMBL/GenBank/DDBJ databases">
        <authorList>
            <person name="Lanie J.A."/>
            <person name="Ng W.-L."/>
            <person name="Kazmierczak K.M."/>
            <person name="Andrzejewski T.M."/>
            <person name="Davidsen T.M."/>
            <person name="Wayne K.J."/>
            <person name="Tettelin H."/>
            <person name="Glass J.I."/>
            <person name="Rusch D."/>
            <person name="Podicherti R."/>
            <person name="Tsui H.-C.T."/>
            <person name="Winkler M.E."/>
        </authorList>
    </citation>
    <scope>NUCLEOTIDE SEQUENCE</scope>
</reference>
<name>A0A382G085_9ZZZZ</name>
<evidence type="ECO:0008006" key="2">
    <source>
        <dbReference type="Google" id="ProtNLM"/>
    </source>
</evidence>
<proteinExistence type="predicted"/>
<gene>
    <name evidence="1" type="ORF">METZ01_LOCUS220807</name>
</gene>
<dbReference type="Gene3D" id="3.10.450.50">
    <property type="match status" value="1"/>
</dbReference>
<evidence type="ECO:0000313" key="1">
    <source>
        <dbReference type="EMBL" id="SVB67953.1"/>
    </source>
</evidence>
<dbReference type="SUPFAM" id="SSF103642">
    <property type="entry name" value="Sec-C motif"/>
    <property type="match status" value="1"/>
</dbReference>
<dbReference type="AlphaFoldDB" id="A0A382G085"/>
<dbReference type="InterPro" id="IPR004027">
    <property type="entry name" value="SEC_C_motif"/>
</dbReference>
<sequence>MLTLRETRPIESYRVINEQESLNSIIPYRFEEEDYEHTYILEDFYCTNPFCDCQHVTLSFSQQDDPDNQITFLLNFDKTQGQLPNQKKYTNLQSEIIKNFVKNLQKELLILFKQRYTEAKAFGEKDPMSYLILEPGRYVNYMECFPRNTESLNFSCEEKKYFAEDSYELDPRIGNRDVRLVFYPFELDDKNLKPIFSHTYFFDENKRAEEDGKLGAEESNILLGLTQTVPDLFEKFKKRYKQAKLLGEDLVKAGPKTPKFEGKIKPNDPCPCGSGKKYKKCCANNKLN</sequence>
<organism evidence="1">
    <name type="scientific">marine metagenome</name>
    <dbReference type="NCBI Taxonomy" id="408172"/>
    <lineage>
        <taxon>unclassified sequences</taxon>
        <taxon>metagenomes</taxon>
        <taxon>ecological metagenomes</taxon>
    </lineage>
</organism>
<accession>A0A382G085</accession>
<dbReference type="Pfam" id="PF02810">
    <property type="entry name" value="SEC-C"/>
    <property type="match status" value="1"/>
</dbReference>